<name>A0A1I6APH6_9BACI</name>
<sequence>MANLLFSILEGVLTSVPSRRSKLINSKFKRLKKEKWFQEIVNRYGTLFQANTEVRNFIERTNIEEVLKDPLQTELFQLQLEKVLVKENF</sequence>
<dbReference type="EMBL" id="FOXX01000007">
    <property type="protein sequence ID" value="SFQ70512.1"/>
    <property type="molecule type" value="Genomic_DNA"/>
</dbReference>
<organism evidence="1 2">
    <name type="scientific">Priestia endophytica DSM 13796</name>
    <dbReference type="NCBI Taxonomy" id="1121089"/>
    <lineage>
        <taxon>Bacteria</taxon>
        <taxon>Bacillati</taxon>
        <taxon>Bacillota</taxon>
        <taxon>Bacilli</taxon>
        <taxon>Bacillales</taxon>
        <taxon>Bacillaceae</taxon>
        <taxon>Priestia</taxon>
    </lineage>
</organism>
<accession>A0A1I6APH6</accession>
<evidence type="ECO:0000313" key="1">
    <source>
        <dbReference type="EMBL" id="SFQ70512.1"/>
    </source>
</evidence>
<dbReference type="GeneID" id="93711480"/>
<dbReference type="Proteomes" id="UP000182762">
    <property type="component" value="Unassembled WGS sequence"/>
</dbReference>
<proteinExistence type="predicted"/>
<protein>
    <submittedName>
        <fullName evidence="1">Uncharacterized protein</fullName>
    </submittedName>
</protein>
<evidence type="ECO:0000313" key="2">
    <source>
        <dbReference type="Proteomes" id="UP000182762"/>
    </source>
</evidence>
<reference evidence="1 2" key="1">
    <citation type="submission" date="2016-10" db="EMBL/GenBank/DDBJ databases">
        <authorList>
            <person name="Varghese N."/>
            <person name="Submissions S."/>
        </authorList>
    </citation>
    <scope>NUCLEOTIDE SEQUENCE [LARGE SCALE GENOMIC DNA]</scope>
    <source>
        <strain evidence="1 2">DSM 13796</strain>
    </source>
</reference>
<gene>
    <name evidence="1" type="ORF">SAMN02745910_02851</name>
</gene>
<keyword evidence="2" id="KW-1185">Reference proteome</keyword>
<comment type="caution">
    <text evidence="1">The sequence shown here is derived from an EMBL/GenBank/DDBJ whole genome shotgun (WGS) entry which is preliminary data.</text>
</comment>
<dbReference type="RefSeq" id="WP_061803169.1">
    <property type="nucleotide sequence ID" value="NZ_FOXX01000007.1"/>
</dbReference>